<name>A0A2Z7BME3_9LAMI</name>
<dbReference type="Proteomes" id="UP000250235">
    <property type="component" value="Unassembled WGS sequence"/>
</dbReference>
<evidence type="ECO:0000313" key="1">
    <source>
        <dbReference type="EMBL" id="KZV34559.1"/>
    </source>
</evidence>
<dbReference type="EMBL" id="KV005037">
    <property type="protein sequence ID" value="KZV34559.1"/>
    <property type="molecule type" value="Genomic_DNA"/>
</dbReference>
<dbReference type="OrthoDB" id="2148490at2759"/>
<reference evidence="1 2" key="1">
    <citation type="journal article" date="2015" name="Proc. Natl. Acad. Sci. U.S.A.">
        <title>The resurrection genome of Boea hygrometrica: A blueprint for survival of dehydration.</title>
        <authorList>
            <person name="Xiao L."/>
            <person name="Yang G."/>
            <person name="Zhang L."/>
            <person name="Yang X."/>
            <person name="Zhao S."/>
            <person name="Ji Z."/>
            <person name="Zhou Q."/>
            <person name="Hu M."/>
            <person name="Wang Y."/>
            <person name="Chen M."/>
            <person name="Xu Y."/>
            <person name="Jin H."/>
            <person name="Xiao X."/>
            <person name="Hu G."/>
            <person name="Bao F."/>
            <person name="Hu Y."/>
            <person name="Wan P."/>
            <person name="Li L."/>
            <person name="Deng X."/>
            <person name="Kuang T."/>
            <person name="Xiang C."/>
            <person name="Zhu J.K."/>
            <person name="Oliver M.J."/>
            <person name="He Y."/>
        </authorList>
    </citation>
    <scope>NUCLEOTIDE SEQUENCE [LARGE SCALE GENOMIC DNA]</scope>
    <source>
        <strain evidence="2">cv. XS01</strain>
    </source>
</reference>
<gene>
    <name evidence="1" type="ORF">F511_27239</name>
</gene>
<sequence length="221" mass="24278">MSERNSVWLRDKFQTLQTDVTRGCYRYQISDVANGNVRCCGQLRYVTEIGLVNSAVTGITVEQQQMPTVNSAAGINQTSTNWVWSTQLLMKHSNYVSAILMLFSSWGFLKRLLLPVTPNNEKGGYSVAADILILTKQGEVPAQSLSPEKFVSLLVAGHPKGVEEVDLLILSSQWAGIAQLQMGFKSPKKHFLWGIVEACMCESSTRMSDLLESSRSAVGGG</sequence>
<proteinExistence type="predicted"/>
<protein>
    <submittedName>
        <fullName evidence="1">Uncharacterized protein</fullName>
    </submittedName>
</protein>
<evidence type="ECO:0000313" key="2">
    <source>
        <dbReference type="Proteomes" id="UP000250235"/>
    </source>
</evidence>
<organism evidence="1 2">
    <name type="scientific">Dorcoceras hygrometricum</name>
    <dbReference type="NCBI Taxonomy" id="472368"/>
    <lineage>
        <taxon>Eukaryota</taxon>
        <taxon>Viridiplantae</taxon>
        <taxon>Streptophyta</taxon>
        <taxon>Embryophyta</taxon>
        <taxon>Tracheophyta</taxon>
        <taxon>Spermatophyta</taxon>
        <taxon>Magnoliopsida</taxon>
        <taxon>eudicotyledons</taxon>
        <taxon>Gunneridae</taxon>
        <taxon>Pentapetalae</taxon>
        <taxon>asterids</taxon>
        <taxon>lamiids</taxon>
        <taxon>Lamiales</taxon>
        <taxon>Gesneriaceae</taxon>
        <taxon>Didymocarpoideae</taxon>
        <taxon>Trichosporeae</taxon>
        <taxon>Loxocarpinae</taxon>
        <taxon>Dorcoceras</taxon>
    </lineage>
</organism>
<dbReference type="AlphaFoldDB" id="A0A2Z7BME3"/>
<accession>A0A2Z7BME3</accession>
<keyword evidence="2" id="KW-1185">Reference proteome</keyword>